<evidence type="ECO:0000313" key="9">
    <source>
        <dbReference type="Proteomes" id="UP001596047"/>
    </source>
</evidence>
<keyword evidence="3 6" id="KW-0328">Glycosyltransferase</keyword>
<comment type="function">
    <text evidence="6">Catalyzes the transfer of a ribosyl phosphate group from 5-phosphoribose 1-diphosphate to orotate, leading to the formation of orotidine monophosphate (OMP).</text>
</comment>
<comment type="similarity">
    <text evidence="6">Belongs to the purine/pyrimidine phosphoribosyltransferase family. PyrE subfamily.</text>
</comment>
<dbReference type="PANTHER" id="PTHR19278:SF9">
    <property type="entry name" value="URIDINE 5'-MONOPHOSPHATE SYNTHASE"/>
    <property type="match status" value="1"/>
</dbReference>
<dbReference type="InterPro" id="IPR000836">
    <property type="entry name" value="PRTase_dom"/>
</dbReference>
<evidence type="ECO:0000256" key="5">
    <source>
        <dbReference type="ARBA" id="ARBA00022975"/>
    </source>
</evidence>
<feature type="binding site" evidence="6">
    <location>
        <position position="118"/>
    </location>
    <ligand>
        <name>orotate</name>
        <dbReference type="ChEBI" id="CHEBI:30839"/>
    </ligand>
</feature>
<comment type="subunit">
    <text evidence="6">Homodimer.</text>
</comment>
<keyword evidence="4 6" id="KW-0808">Transferase</keyword>
<feature type="binding site" description="in other chain" evidence="6">
    <location>
        <begin position="114"/>
        <end position="122"/>
    </location>
    <ligand>
        <name>5-phospho-alpha-D-ribose 1-diphosphate</name>
        <dbReference type="ChEBI" id="CHEBI:58017"/>
        <note>ligand shared between dimeric partners</note>
    </ligand>
</feature>
<dbReference type="SUPFAM" id="SSF53271">
    <property type="entry name" value="PRTase-like"/>
    <property type="match status" value="1"/>
</dbReference>
<feature type="binding site" evidence="6">
    <location>
        <position position="146"/>
    </location>
    <ligand>
        <name>orotate</name>
        <dbReference type="ChEBI" id="CHEBI:30839"/>
    </ligand>
</feature>
<name>A0ABW0W6L1_9BACL</name>
<dbReference type="CDD" id="cd06223">
    <property type="entry name" value="PRTases_typeI"/>
    <property type="match status" value="1"/>
</dbReference>
<feature type="domain" description="Phosphoribosyltransferase" evidence="7">
    <location>
        <begin position="58"/>
        <end position="154"/>
    </location>
</feature>
<evidence type="ECO:0000256" key="6">
    <source>
        <dbReference type="HAMAP-Rule" id="MF_01208"/>
    </source>
</evidence>
<feature type="binding site" evidence="6">
    <location>
        <position position="88"/>
    </location>
    <ligand>
        <name>5-phospho-alpha-D-ribose 1-diphosphate</name>
        <dbReference type="ChEBI" id="CHEBI:58017"/>
        <note>ligand shared between dimeric partners</note>
    </ligand>
</feature>
<gene>
    <name evidence="6 8" type="primary">pyrE</name>
    <name evidence="8" type="ORF">ACFPYJ_28140</name>
</gene>
<dbReference type="InterPro" id="IPR004467">
    <property type="entry name" value="Or_phspho_trans_dom"/>
</dbReference>
<keyword evidence="5 6" id="KW-0665">Pyrimidine biosynthesis</keyword>
<evidence type="ECO:0000256" key="1">
    <source>
        <dbReference type="ARBA" id="ARBA00004889"/>
    </source>
</evidence>
<dbReference type="InterPro" id="IPR023031">
    <property type="entry name" value="OPRT"/>
</dbReference>
<dbReference type="HAMAP" id="MF_01208">
    <property type="entry name" value="PyrE"/>
    <property type="match status" value="1"/>
</dbReference>
<evidence type="ECO:0000256" key="2">
    <source>
        <dbReference type="ARBA" id="ARBA00011971"/>
    </source>
</evidence>
<comment type="cofactor">
    <cofactor evidence="6">
        <name>Mg(2+)</name>
        <dbReference type="ChEBI" id="CHEBI:18420"/>
    </cofactor>
</comment>
<dbReference type="PANTHER" id="PTHR19278">
    <property type="entry name" value="OROTATE PHOSPHORIBOSYLTRANSFERASE"/>
    <property type="match status" value="1"/>
</dbReference>
<reference evidence="9" key="1">
    <citation type="journal article" date="2019" name="Int. J. Syst. Evol. Microbiol.">
        <title>The Global Catalogue of Microorganisms (GCM) 10K type strain sequencing project: providing services to taxonomists for standard genome sequencing and annotation.</title>
        <authorList>
            <consortium name="The Broad Institute Genomics Platform"/>
            <consortium name="The Broad Institute Genome Sequencing Center for Infectious Disease"/>
            <person name="Wu L."/>
            <person name="Ma J."/>
        </authorList>
    </citation>
    <scope>NUCLEOTIDE SEQUENCE [LARGE SCALE GENOMIC DNA]</scope>
    <source>
        <strain evidence="9">CGMCC 1.3240</strain>
    </source>
</reference>
<evidence type="ECO:0000256" key="3">
    <source>
        <dbReference type="ARBA" id="ARBA00022676"/>
    </source>
</evidence>
<dbReference type="Gene3D" id="3.40.50.2020">
    <property type="match status" value="1"/>
</dbReference>
<dbReference type="EMBL" id="JBHSOW010000106">
    <property type="protein sequence ID" value="MFC5652907.1"/>
    <property type="molecule type" value="Genomic_DNA"/>
</dbReference>
<comment type="caution">
    <text evidence="6">Lacks conserved residue(s) required for the propagation of feature annotation.</text>
</comment>
<feature type="binding site" description="in other chain" evidence="6">
    <location>
        <position position="23"/>
    </location>
    <ligand>
        <name>5-phospho-alpha-D-ribose 1-diphosphate</name>
        <dbReference type="ChEBI" id="CHEBI:58017"/>
        <note>ligand shared between dimeric partners</note>
    </ligand>
</feature>
<dbReference type="Pfam" id="PF00156">
    <property type="entry name" value="Pribosyltran"/>
    <property type="match status" value="1"/>
</dbReference>
<dbReference type="InterPro" id="IPR029057">
    <property type="entry name" value="PRTase-like"/>
</dbReference>
<evidence type="ECO:0000256" key="4">
    <source>
        <dbReference type="ARBA" id="ARBA00022679"/>
    </source>
</evidence>
<sequence>MERLEMAKEIYEAAHLTGHFTLRSGQVSSEYFDKYLFEALPRLLGAIGWELSTRVPVGTDVLAGLEMGGIPIVTVLSLETNLPAAYVRKKAKEYGTCKLAEGADIRGKRVCVVEDVVTTGGQIISSVEGLREAGAIVEDVICVIERNPEGRKKLEESGLRLQALFTMEELAAAGGIPQ</sequence>
<comment type="catalytic activity">
    <reaction evidence="6">
        <text>orotidine 5'-phosphate + diphosphate = orotate + 5-phospho-alpha-D-ribose 1-diphosphate</text>
        <dbReference type="Rhea" id="RHEA:10380"/>
        <dbReference type="ChEBI" id="CHEBI:30839"/>
        <dbReference type="ChEBI" id="CHEBI:33019"/>
        <dbReference type="ChEBI" id="CHEBI:57538"/>
        <dbReference type="ChEBI" id="CHEBI:58017"/>
        <dbReference type="EC" id="2.4.2.10"/>
    </reaction>
</comment>
<comment type="caution">
    <text evidence="8">The sequence shown here is derived from an EMBL/GenBank/DDBJ whole genome shotgun (WGS) entry which is preliminary data.</text>
</comment>
<keyword evidence="9" id="KW-1185">Reference proteome</keyword>
<accession>A0ABW0W6L1</accession>
<dbReference type="EC" id="2.4.2.10" evidence="2 6"/>
<keyword evidence="6" id="KW-0460">Magnesium</keyword>
<comment type="pathway">
    <text evidence="1 6">Pyrimidine metabolism; UMP biosynthesis via de novo pathway; UMP from orotate: step 1/2.</text>
</comment>
<feature type="binding site" description="in other chain" evidence="6">
    <location>
        <position position="89"/>
    </location>
    <ligand>
        <name>5-phospho-alpha-D-ribose 1-diphosphate</name>
        <dbReference type="ChEBI" id="CHEBI:58017"/>
        <note>ligand shared between dimeric partners</note>
    </ligand>
</feature>
<dbReference type="NCBIfam" id="TIGR00336">
    <property type="entry name" value="pyrE"/>
    <property type="match status" value="1"/>
</dbReference>
<dbReference type="RefSeq" id="WP_379191564.1">
    <property type="nucleotide sequence ID" value="NZ_JBHSOW010000106.1"/>
</dbReference>
<dbReference type="Proteomes" id="UP001596047">
    <property type="component" value="Unassembled WGS sequence"/>
</dbReference>
<protein>
    <recommendedName>
        <fullName evidence="2 6">Orotate phosphoribosyltransferase</fullName>
        <shortName evidence="6">OPRT</shortName>
        <shortName evidence="6">OPRTase</shortName>
        <ecNumber evidence="2 6">2.4.2.10</ecNumber>
    </recommendedName>
</protein>
<feature type="binding site" evidence="6">
    <location>
        <position position="92"/>
    </location>
    <ligand>
        <name>5-phospho-alpha-D-ribose 1-diphosphate</name>
        <dbReference type="ChEBI" id="CHEBI:58017"/>
        <note>ligand shared between dimeric partners</note>
    </ligand>
</feature>
<organism evidence="8 9">
    <name type="scientific">Paenibacillus solisilvae</name>
    <dbReference type="NCBI Taxonomy" id="2486751"/>
    <lineage>
        <taxon>Bacteria</taxon>
        <taxon>Bacillati</taxon>
        <taxon>Bacillota</taxon>
        <taxon>Bacilli</taxon>
        <taxon>Bacillales</taxon>
        <taxon>Paenibacillaceae</taxon>
        <taxon>Paenibacillus</taxon>
    </lineage>
</organism>
<evidence type="ECO:0000259" key="7">
    <source>
        <dbReference type="Pfam" id="PF00156"/>
    </source>
</evidence>
<proteinExistence type="inferred from homology"/>
<dbReference type="GO" id="GO:0004588">
    <property type="term" value="F:orotate phosphoribosyltransferase activity"/>
    <property type="evidence" value="ECO:0007669"/>
    <property type="project" value="UniProtKB-EC"/>
</dbReference>
<evidence type="ECO:0000313" key="8">
    <source>
        <dbReference type="EMBL" id="MFC5652907.1"/>
    </source>
</evidence>